<dbReference type="Gene3D" id="2.60.40.10">
    <property type="entry name" value="Immunoglobulins"/>
    <property type="match status" value="22"/>
</dbReference>
<dbReference type="PROSITE" id="PS50268">
    <property type="entry name" value="CADHERIN_2"/>
    <property type="match status" value="1"/>
</dbReference>
<feature type="transmembrane region" description="Helical" evidence="2">
    <location>
        <begin position="6131"/>
        <end position="6154"/>
    </location>
</feature>
<protein>
    <recommendedName>
        <fullName evidence="8">LysM domain-containing protein</fullName>
    </recommendedName>
</protein>
<dbReference type="InterPro" id="IPR000601">
    <property type="entry name" value="PKD_dom"/>
</dbReference>
<dbReference type="InterPro" id="IPR006530">
    <property type="entry name" value="YD"/>
</dbReference>
<evidence type="ECO:0000259" key="3">
    <source>
        <dbReference type="PROSITE" id="PS50093"/>
    </source>
</evidence>
<dbReference type="RefSeq" id="WP_127699338.1">
    <property type="nucleotide sequence ID" value="NZ_SACS01000012.1"/>
</dbReference>
<dbReference type="EMBL" id="SACS01000012">
    <property type="protein sequence ID" value="RVU37042.1"/>
    <property type="molecule type" value="Genomic_DNA"/>
</dbReference>
<dbReference type="InterPro" id="IPR015919">
    <property type="entry name" value="Cadherin-like_sf"/>
</dbReference>
<dbReference type="InterPro" id="IPR056823">
    <property type="entry name" value="TEN-like_YD-shell"/>
</dbReference>
<dbReference type="GO" id="GO:0007156">
    <property type="term" value="P:homophilic cell adhesion via plasma membrane adhesion molecules"/>
    <property type="evidence" value="ECO:0007669"/>
    <property type="project" value="InterPro"/>
</dbReference>
<accession>A0A437QRB6</accession>
<evidence type="ECO:0000256" key="2">
    <source>
        <dbReference type="SAM" id="Phobius"/>
    </source>
</evidence>
<keyword evidence="2" id="KW-0472">Membrane</keyword>
<dbReference type="PANTHER" id="PTHR32305:SF15">
    <property type="entry name" value="PROTEIN RHSA-RELATED"/>
    <property type="match status" value="1"/>
</dbReference>
<evidence type="ECO:0000313" key="6">
    <source>
        <dbReference type="EMBL" id="RVU37042.1"/>
    </source>
</evidence>
<keyword evidence="2" id="KW-1133">Transmembrane helix</keyword>
<comment type="caution">
    <text evidence="6">The sequence shown here is derived from an EMBL/GenBank/DDBJ whole genome shotgun (WGS) entry which is preliminary data.</text>
</comment>
<gene>
    <name evidence="6" type="ORF">EOE67_12080</name>
</gene>
<reference evidence="6 7" key="1">
    <citation type="submission" date="2019-01" db="EMBL/GenBank/DDBJ databases">
        <authorList>
            <person name="Chen W.-M."/>
        </authorList>
    </citation>
    <scope>NUCLEOTIDE SEQUENCE [LARGE SCALE GENOMIC DNA]</scope>
    <source>
        <strain evidence="6 7">KYPC3</strain>
    </source>
</reference>
<dbReference type="InterPro" id="IPR006644">
    <property type="entry name" value="Cadg"/>
</dbReference>
<dbReference type="PROSITE" id="PS50093">
    <property type="entry name" value="PKD"/>
    <property type="match status" value="1"/>
</dbReference>
<organism evidence="6 7">
    <name type="scientific">Rheinheimera riviphila</name>
    <dbReference type="NCBI Taxonomy" id="1834037"/>
    <lineage>
        <taxon>Bacteria</taxon>
        <taxon>Pseudomonadati</taxon>
        <taxon>Pseudomonadota</taxon>
        <taxon>Gammaproteobacteria</taxon>
        <taxon>Chromatiales</taxon>
        <taxon>Chromatiaceae</taxon>
        <taxon>Rheinheimera</taxon>
    </lineage>
</organism>
<dbReference type="GO" id="GO:0005509">
    <property type="term" value="F:calcium ion binding"/>
    <property type="evidence" value="ECO:0007669"/>
    <property type="project" value="InterPro"/>
</dbReference>
<sequence length="6825" mass="734133">MSAVISGSGLGLFQSNLTSGIGAFGNAALGQAKEQVYVNAATGSLVVQNSDEALTGLGLGFSMLRTYNSAAGFDGDNDDQWRLGYLSTISLVGEEYKRVTADGFVQTFRKDGLGNYVSFEGAASADRLTIVSASEVYVTSEGGIRETYRDGKLTDRTTPVGGYSVVYNSGKPERIIQRLTNSLTDETLIQYYGSTDAAAGLIKSIQTSSATGLQSRVEYRYDTAKRLQYVLIDKTPQLASDNNATFTSDSNRFVIQYGYADATSKRLTSIKQSQGNNTNSSADNKVELAVTYYADTEAEHMRGRVQTLTQGLYSTSFTYIDANKTRVTQGSQTVDYEFDANERLVNVSYDLKGGASASAYTYNGNGQLETITDSLGQVTRYTYDISGNLVSITAPGFAANNRTYNSQNQLQTEQIGSAIKRYVYDSTGQFLRFALGADGSVSEFRYNALNQQVQQRVYHGKTVSLAGLSATQIPTLATMESWVSTLADKTAQQLTEFEYDIRGNLSKRRQFSAIDNTGNGSGDVSTWLYLYDFRGQLLQETKPLGSGTSAAFDETVTYSYDGLGRVLTRVDAQNNSTNFVFNDGNRTMEVRYDNGKVERSTYDKSGQITTVRTEDAFNGSASLGDVTYLYDDAGRQVAERDQHGQWVYRFFEENGAIAADVGKGGEARRYYYDKAGRLIKTVEFSGWGMSRSGWIVSNKLNYTLAALDVVLDGRLTSDPARRESMVIYKDNRKQFDIDAAGYVTEYRYTVDGQLQNMHRYATAATPAEIGAQLVGFNTNGVLAAQIIYGYDITGRLKTETNGEGYRTEYHYDVAGRKIATTQYVKKVVNDAVTASPGDDRVEHWRYDAQGRVVASVTADGVVRRFQYDVNGQLLQQDQYATTVRNLAIGAQLTLPGGAVRSTTYTYDGNGRVLTETAPDGITLAYRYDAVGNLIEKWQGLAQAGANRAASQSRAVLSETFVNGESNKLIKSVSAGSTDQVFAESDRMVLSRQTAAAGISASGYYSNMRLSADLAASLAEPREYEFDLSFSQATGNYLPVYLSAGTWGQADATRFGVYANGSTIQFYKHFAGASSTTNVLSIAANATYRVKFITSREGVEVVVSELVNSQYIERGRTVHTVPALVRDKDYTLTFESNAQTTGYTQKAYVDNLAVRTFDAANPVDTTKAYTQARYQYDVNSRQIAALDANSNKALGLSASAAAVKTAFATTATSRNFYDLAGNLIESRDAEGNRSLFYYDSANRMTVSIDADRNLTRYVYNAFDELTQQLNAVKPVPEDQYARLLTDRASFADAGYEWSTREISKVLITYLSADSALATNKDPADVWQVITRNKVGQGVDLYRDLSLYGVNATAGRVFQTYTALGTNASQTMQQAYTVYDATSKTYKAQTGNLVLKQTQDLRGLTDTTLRNAVVQTDNDYDAFGRLIKTSATEGRINEVGYLLDVANDKVGRVVTSWQTVAGAQRKTISRYDAFDRLLETLDANGVVTTYSYDDQKRQYSVTVDGITTRTSRNEIGRIALIEVLSGASVLQSTKFDYDANGNQTDVWLNNVRQEGRSYTKNNQLEFLTNANGQKIQTRYSKTGKKVATIVDAEGLKLETSWKFGANTTVVQQTNGDRLSWVTYDKNGRVRYQDELEVIADGSRFKNRTSYKYDQAGNQLEVTTGVRISIDAANNEVKNAQNQVIVDTSAQLVSHFEYDILNRLIRQYQLSGSNVVSEVQFDYDQADRLIERVEVLSASQKIRTFYGYNEASELAYEAKSHSVSAASLQLSVQSYEYDKRGLKIAIHQYSQLLNTGVAETAALTPAVLAPKVLALAGKISSYLAYDAQGRQIATINAVGQRNFTRYDGLGRVVETFTLATNSLLSGAELTALKLGTFTIPTAGAADSRIAYLYNELNQQVLKLVSTGTQALISAMTYDSQGQLIQARQYATTLAYRNNYGLSELRAAIVSNASDRVRTYLYDSLGQQRFVIDSAGVVQETRYNRFGETERTIVHNELITSQAAFATAWRNGSLTYALMQTKYPDSLNLAGTRSLAYEYNSLGQLVKTTYPEKNAQGQAYAEQYVYNAAGLKTQFTDKNGRIWTYEYDEAGRVRAEFTPALAAADGIQTLTAGGYSTQVGFGKKSYQYDGMGNLLKIQEGMVSSADKTTFVGQVRETQFEYDKAGRQFKVIQPDVGSSAPSAFTETYYDAFGRAALNLQYSAGAVTHASYKVYTVASQLKYEVEASEFTQGQPAKGFITAYQYDGLGDQTTLTRYATAIDIPKSNVNGTPTSLTLLSEAQVAAAVRTNADDREVTTLFDVAGRKTSVQEKARSYLYTDSQGQVKSGFGQPTVVYEYNSFGEVWREKVAVGDGTNLETLSWYDLMGRKTWQVDAGGYVTQWLYYDTGEVREAIEYARALDTNTRAQLSQNVPPSAPAKGDTTTGLDRRVGFEYDKLGRQTKETRYQISAWRGNAQTLADESSSKTYDGTEHVTSVTTAVGTTKYQYDALGNLQKTTGPTAVVTDFAANQSLAQLQRTDNRVSEFVYDIFGNVIEQRQRAKSAVQDNNRDTVTRFEYNSRGQAVSQTTLNSVKTSNGWQALNQVQTMKYDARGNVVNSKLTYQEPNLASALVVKKQGTYETTVWRRGEPIDQIRTATLGDWLNVDLVTGEIFGIGGTNQFYMTLTIGVIDGNGEYKEYVLNDTSFTVGTPFRIRVPQMPLMGAAERNDIVVESTYEYTLQGEVKAQTQSRTGLSNTASDQTVFRDETKYNAFGEVVQKLTTATNTDSTLQASMGAQSQLYQYNSSGQVVKTNERDNVLLVSDYDLAGRLVRSTHQLNGETLFKVNALGRVEQISAQGLESGGRFNTYQSFDRWGNVISVTDARGYLYRYEYNQQNQVTAEYRPQVAVVSDRGDVSQVVTSSTKRYDAQGSLVLEVDANGKQRKYQVNVYGEQISSTDGEGKTTYYGYDAFGRLVTTEDPSGLISYSLYNQLGLVTETGVTYKEQGSIQNSYKTVIQNLYEYNGAGQRISATDAEGNIFAYRYDARGSVVLSLSPARTRKVYGYNAHGQKVLEAFANQRNTSGAPSIRQNFGSGGQLLSKSDLSGKVTSNTFTKATGLVVNNGVTSEQTSQDSGRVERVVDQYGRDLSYYYYANGWLKSVVDNTNNATSSYGYNANGQRTWEVHKTFDGKNNLVVQRIESSFDEQGRVSKVLVWDSENSAAESAKLLTRIAYQYDAVGNRRSISMANSYEGTISPNAGLALNTTSVLLEEGFTVNEKAQKLSAVTDNIGTTLQFSAEAGWPAWLGIAADGSLTGTTQLPLDLPLSITVQVTVREFQGATLLRTITKPLTINIAQKNQVPIGSPIVAISVSEDQFIQVDLSKSFRDPDGDKLLFSAVGLPASLRLDANTGMLIGTTSFTDAGVYTVQVTAADPKGLKAVQPLTLTILNKNRPPQGSIPNISTVETELLSYDIKQFFHDPDAEVVTYSAVTIQQVYDVATRTMREVEAALPVGLSMVNGVLTGTPNDTSAGSYLIEVRGNDGQAVSKTRFNLTITNKNLPPRLIAPIPEQNSTEGVYFEFNLASNFVEPDGELMTYLVDGLPGWLSLNAAGKLVGTPPYNANGSHIISVTAMDASGNRAAPTSFKLNVANVNGRPFGSVPALAISEGQVVSYDTAAYFTDPDGDRLTFSAVFYIREYDYELRKWFEWETAAPEGVTFSSSGVLGGKPSYTTAGEYAVVVTANDGSLTGPSRFILTIGNSSAPPQLVAPIPEQNVTEGVFANLTLAGYFVEPDGEAMTFAAIDLPDGLSLSSAGQLTGSASYTSAGRYTVTITARDTTNNSTSTTFTLVVANNNAGPTGTVPAQTANEGQAFNISFASYFNDVDGDPLTFNLRVLVREYDGEFKRWDEYEVGLPEGLNFSAGVLSGTPSFTTAGSYILEVTASDGRLTGTSRATMTINNQSAPPVVVTPIPTHNSTEGSAVSLNIAGHFSDPDGEALTFSATGMPSGFSMSTAGVMSGVLWYNQHGNYTITVRATDPTGKYVTTSFNFVVADANGGPSGSVPALTINEGQTVNYNTAAYFSDPDGDALSYTARFLVREYDAELRRWMEWNVGIPEGLSFGSNGVLSGVPSFTTAGTYVVEVKANDGRITGISRFDLTIANTSAAPKLVTPIPEQNVTEGVFANFALAGHFVEPDGEAMTFTASGLPAGLNLTAAGQLTGSASYTAAGRYTVTMVARDATNNTTSTTFSLVVANNNAAPTGTVPTQTANEGQAFSVNFANYFSDVDSDALSISLRVLVREFDAELRQWDEWEVGVPQGMTFSAGVLSGTPSFSTAGSYILEVTASDGRLTGSSRATFNINNQSAPPVVSTAIPAQNVTEGTAVSINIAGHFSDPDLDALTFSATGLPSGLSMSTAGLITGVLGYNQNGSYTVTVRAADPSGNFVTTSFALAVANANGAPSGSVPVFNISEGQSVSYNTAAYFSDPDGDALTYSARFLVREYDAELKRWMEWNVGIPEGLSFGSNGVLSGVPSFVTSGSYVVEVAANDGRLTGTSRFTLNIGNVSAPPRLVSPIPAQNATEGSYSNLSFAGYFIEPDGETMTFTASGLPAGLSLSSAGQLTGTPGYSAAGTYPVTLVARDASGNTTSTTFSLVVANSNAAPIGSVPAQAANEGQAFSVNFASYFSDVDGDALSFSLRVLLREFDAEFNRWDEFEVGLPQGLNFNAGVLSGTPSYTTSGSYILEVTASDGRLTGTSRATLTINNQSAPPVVVSPIPTQNVTEGSAVNINVAGYFSDPDVETLTFSATGLPSGLSISTAGLITGVLGYNQNGNYTVTVRATDPSGKFVSSNFTLAVSNVNGGPSGSVPALNISEGQSVSYNTAAYFSDPDGDALTYSARFLVREYDAELKRWMEWNVGIPEGLSFGSNGVLSGVPSFVTSGSYVVEVTANDGRLTGASRFTLNIGNVSAPPRLVSPIPAQNATEGSYSNLSFAGYFIEPDGEAMTFTASGLPAGMSLSSAGQLTGTPGYSAAGTYPVTLVARDASGNTTSTTFSLVVANSNAAPTGSVPSQAANEGQAFSVNFASYFSDVDGDALSFSLRVLQRMYDGELRRWEEWDVSIPEGLSFNGRVLSGTPSYNTSGSYILEVTASDGRLSSSARATFTINDMAPPNRAPITSGLANQTVSEGVAINIATAHAFSDPDGSALTFSASGLPTGLSINTTTGQITGTLGYSQQGSYGVQVTARDPSGLTVSATFTLTVTDTNRAPEGSIPGTAMNEGQYASLNIASTFYDPDGDSVSYSVVFKFREYDAELKRWFEFPTSIPTGLSFASNGILSGTPSYDAAGSYKVEVTASDGRLSSMRSFTLTINNQAAPNRAPNASALANQTVDQGQQVNIGTAGAFSDPDGDTLVFSSPNLPAGLVINSSTGVITGSVVGAPGSYTITVIAADNRGGSVSSSFTLQVNVSAVNRPPVLNRTPVVPTGLSQWDYFYVDWPADTFVDPDGGPITYAATVMPAGLYFSGSSIEGDLMRFGTFSFTIEAKDSQGATTLFSKSFTVRKGSNIPLRAEIPMTAELAVESDFATSAPSSPTQVSFRALTPEVLIYPMLPFEPEFPGEPEFPEDPTPAEAQIKSYWYTYDGNNRVLIDGGSLINGQVSIKDQGMQNFYNDAGLQAFRLTSINGRIDATRYSYNQFNQLEGLWALVDNTTDLLTQPGLLYSETADWRRVTSYQYDSLGRIKQVESHFTSQESVLVGYDNEGEIPFAQLDSYSAASAMMALPGNRTPVYVTVDLRGATRGLQVFSYNADGQQTMIQDLALSSVNYEQAVVNKLGLSIDDRDRTVRAETVFTSADVTRNVSVTNFSNFNEAGLAQDTSYSNYITDGTRIDKTNSYKRVYDKRDTWLEVENKGTGTVTTGSIKPANTFSRYDQNGNRILVEEQNTLNTSDIQGRRMTYAADGTLLKMESGTQTTLSTQTLSTVNGKTTLRTNYAAFTTKGEALHFTSNGNYLGEIAKDKDGKITATLKDQHFDGGGADDSSSVMRHQVRSGETLRSIAMNYYGSSEYWYLLANRNGVTASPDEALTEGMSLDVPSRARTGNSATSYKPMELDRIIGDTTPSLPYVPPAPKKGCNALAMVVMIAITVIATVATAGAAALAMGGVAGTTGLGVMATGTAVLGGASIAAGGAIVGAIGATAAGMAAAAVGGFVGSVAGQLAGKAMGVVDHFSLKNAFVSGLTAGATAGLGSALKGAEWATMGSKQAGSLNMVGKMASAAAGVGVNWAANALVGNNASFRWRDVVSRAVTAGAMDAFSVTDIGSSMGRFAAEQSILGGTLQGIAGAAIGYGVRKALYNEGSWNFRDVAVDAFGNSLANTAVAKLTRYEEYRNDVTELTKIGATPEEIEHLASGKDAAYNVFKNKAGISREKLLELHRHKDEILAGRAFELVDVNALKAGETFGIAGYKGGSIKLSEQLMDASNADGALGEQIRAVIKNAIGEETGHFIDDWLRGGSRNSDGTWTSGSGDSAGDEGAEYAFEVAKLTLASGASGDLTMDLSAFGGSRSVSVNRDMYGIVSAGAYDPVRIARDLKAEDGTELYGKEGHYYATALITKAITNDPDKAVRIAFWSQIPDLMPEMDAINRAVSLGLNLSSAAIQKVASLQNAFHALGVSNMAKEQDKTRDIIIDGLNSGTLEGEVQAGLGIHRLADTYAHTSIFSGIPFLPIIGHLFEGKLPDDPATRLQTSTDFANDLARTMAIGLSKPTGGDSIGKYTSEWLGAVKNATVNLKFSGDSDLLTDLRDRYKLAGMREFSSEDTGALGNRVSTPRFSAYSNLYDSLYKGFNGDIPDKMNFNVFARGYDAYMRYFK</sequence>
<keyword evidence="1" id="KW-0677">Repeat</keyword>
<dbReference type="SMART" id="SM00736">
    <property type="entry name" value="CADG"/>
    <property type="match status" value="19"/>
</dbReference>
<evidence type="ECO:0000259" key="4">
    <source>
        <dbReference type="PROSITE" id="PS50268"/>
    </source>
</evidence>
<dbReference type="PROSITE" id="PS51782">
    <property type="entry name" value="LYSM"/>
    <property type="match status" value="1"/>
</dbReference>
<feature type="domain" description="LysM" evidence="5">
    <location>
        <begin position="6004"/>
        <end position="6053"/>
    </location>
</feature>
<dbReference type="Pfam" id="PF05345">
    <property type="entry name" value="He_PIG"/>
    <property type="match status" value="21"/>
</dbReference>
<feature type="domain" description="Cadherin" evidence="4">
    <location>
        <begin position="5165"/>
        <end position="5240"/>
    </location>
</feature>
<proteinExistence type="predicted"/>
<dbReference type="PANTHER" id="PTHR32305">
    <property type="match status" value="1"/>
</dbReference>
<evidence type="ECO:0000313" key="7">
    <source>
        <dbReference type="Proteomes" id="UP000283077"/>
    </source>
</evidence>
<dbReference type="InterPro" id="IPR002126">
    <property type="entry name" value="Cadherin-like_dom"/>
</dbReference>
<name>A0A437QRB6_9GAMM</name>
<dbReference type="InterPro" id="IPR050708">
    <property type="entry name" value="T6SS_VgrG/RHS"/>
</dbReference>
<dbReference type="Pfam" id="PF25023">
    <property type="entry name" value="TEN_YD-shell"/>
    <property type="match status" value="1"/>
</dbReference>
<dbReference type="SMART" id="SM00112">
    <property type="entry name" value="CA"/>
    <property type="match status" value="1"/>
</dbReference>
<dbReference type="InterPro" id="IPR022409">
    <property type="entry name" value="PKD/Chitinase_dom"/>
</dbReference>
<evidence type="ECO:0000259" key="5">
    <source>
        <dbReference type="PROSITE" id="PS51782"/>
    </source>
</evidence>
<feature type="transmembrane region" description="Helical" evidence="2">
    <location>
        <begin position="6095"/>
        <end position="6119"/>
    </location>
</feature>
<evidence type="ECO:0008006" key="8">
    <source>
        <dbReference type="Google" id="ProtNLM"/>
    </source>
</evidence>
<dbReference type="OrthoDB" id="9816400at2"/>
<dbReference type="SUPFAM" id="SSF49313">
    <property type="entry name" value="Cadherin-like"/>
    <property type="match status" value="19"/>
</dbReference>
<dbReference type="Gene3D" id="2.180.10.10">
    <property type="entry name" value="RHS repeat-associated core"/>
    <property type="match status" value="8"/>
</dbReference>
<dbReference type="NCBIfam" id="TIGR01643">
    <property type="entry name" value="YD_repeat_2x"/>
    <property type="match status" value="7"/>
</dbReference>
<keyword evidence="7" id="KW-1185">Reference proteome</keyword>
<dbReference type="GO" id="GO:0016020">
    <property type="term" value="C:membrane"/>
    <property type="evidence" value="ECO:0007669"/>
    <property type="project" value="InterPro"/>
</dbReference>
<dbReference type="SMART" id="SM00089">
    <property type="entry name" value="PKD"/>
    <property type="match status" value="8"/>
</dbReference>
<dbReference type="InterPro" id="IPR018392">
    <property type="entry name" value="LysM"/>
</dbReference>
<dbReference type="CDD" id="cd11304">
    <property type="entry name" value="Cadherin_repeat"/>
    <property type="match status" value="1"/>
</dbReference>
<dbReference type="InterPro" id="IPR031325">
    <property type="entry name" value="RHS_repeat"/>
</dbReference>
<dbReference type="Pfam" id="PF05593">
    <property type="entry name" value="RHS_repeat"/>
    <property type="match status" value="9"/>
</dbReference>
<dbReference type="InterPro" id="IPR013783">
    <property type="entry name" value="Ig-like_fold"/>
</dbReference>
<dbReference type="Proteomes" id="UP000283077">
    <property type="component" value="Unassembled WGS sequence"/>
</dbReference>
<evidence type="ECO:0000256" key="1">
    <source>
        <dbReference type="ARBA" id="ARBA00022737"/>
    </source>
</evidence>
<keyword evidence="2" id="KW-0812">Transmembrane</keyword>
<feature type="domain" description="PKD" evidence="3">
    <location>
        <begin position="3773"/>
        <end position="3820"/>
    </location>
</feature>